<proteinExistence type="predicted"/>
<sequence>MPIPQLLSSTMDVYQRYLTGTGGSNGSASTTSSTDTTFLNQALSGQGLSASQQAAAQDELRSLTIGSLFSAAGVSVDTSYLDQAVAGGGLSSGQLSAAQGELQQLLMNSLMGQASSSYARWQSGSTNMSGSGLQTPTLDQALSDGTLKPGDLKTAQSELEQRNRDLLLNMMA</sequence>
<reference evidence="2" key="1">
    <citation type="submission" date="2016-10" db="EMBL/GenBank/DDBJ databases">
        <title>Sequence of Gallionella enrichment culture.</title>
        <authorList>
            <person name="Poehlein A."/>
            <person name="Muehling M."/>
            <person name="Daniel R."/>
        </authorList>
    </citation>
    <scope>NUCLEOTIDE SEQUENCE</scope>
</reference>
<evidence type="ECO:0000256" key="1">
    <source>
        <dbReference type="SAM" id="MobiDB-lite"/>
    </source>
</evidence>
<comment type="caution">
    <text evidence="2">The sequence shown here is derived from an EMBL/GenBank/DDBJ whole genome shotgun (WGS) entry which is preliminary data.</text>
</comment>
<protein>
    <submittedName>
        <fullName evidence="2">Uncharacterized protein</fullName>
    </submittedName>
</protein>
<dbReference type="EMBL" id="MLJW01000075">
    <property type="protein sequence ID" value="OIR02363.1"/>
    <property type="molecule type" value="Genomic_DNA"/>
</dbReference>
<name>A0A1J5S2X6_9ZZZZ</name>
<feature type="compositionally biased region" description="Polar residues" evidence="1">
    <location>
        <begin position="122"/>
        <end position="140"/>
    </location>
</feature>
<evidence type="ECO:0000313" key="2">
    <source>
        <dbReference type="EMBL" id="OIR02363.1"/>
    </source>
</evidence>
<organism evidence="2">
    <name type="scientific">mine drainage metagenome</name>
    <dbReference type="NCBI Taxonomy" id="410659"/>
    <lineage>
        <taxon>unclassified sequences</taxon>
        <taxon>metagenomes</taxon>
        <taxon>ecological metagenomes</taxon>
    </lineage>
</organism>
<accession>A0A1J5S2X6</accession>
<feature type="region of interest" description="Disordered" evidence="1">
    <location>
        <begin position="122"/>
        <end position="151"/>
    </location>
</feature>
<gene>
    <name evidence="2" type="ORF">GALL_155200</name>
</gene>
<dbReference type="AlphaFoldDB" id="A0A1J5S2X6"/>